<dbReference type="GO" id="GO:0016787">
    <property type="term" value="F:hydrolase activity"/>
    <property type="evidence" value="ECO:0007669"/>
    <property type="project" value="UniProtKB-KW"/>
</dbReference>
<proteinExistence type="predicted"/>
<evidence type="ECO:0000259" key="2">
    <source>
        <dbReference type="PROSITE" id="PS51462"/>
    </source>
</evidence>
<sequence>MPESSEQDGLIADEPAQVEVLDSKLVFEGRVWDVRSDVFDYNGHELRRDYIDHTGAVAVVALDEDDRMLVIQQYRHPIRYRDWELPAGLLDIEGEDPLLAAQRELAEEADLVATDWSVLSEFWTTPGGSNEAIRLYLARGLSATPEAFARSEEEADIVKRWVPLDEVVDGVLARRLQNPPLTIGALAAHASRARGWANLGAPEEPWSRHPRLR</sequence>
<organism evidence="3 4">
    <name type="scientific">Gryllotalpicola koreensis</name>
    <dbReference type="NCBI Taxonomy" id="993086"/>
    <lineage>
        <taxon>Bacteria</taxon>
        <taxon>Bacillati</taxon>
        <taxon>Actinomycetota</taxon>
        <taxon>Actinomycetes</taxon>
        <taxon>Micrococcales</taxon>
        <taxon>Microbacteriaceae</taxon>
        <taxon>Gryllotalpicola</taxon>
    </lineage>
</organism>
<keyword evidence="4" id="KW-1185">Reference proteome</keyword>
<evidence type="ECO:0000313" key="4">
    <source>
        <dbReference type="Proteomes" id="UP001501079"/>
    </source>
</evidence>
<dbReference type="PROSITE" id="PS51462">
    <property type="entry name" value="NUDIX"/>
    <property type="match status" value="1"/>
</dbReference>
<dbReference type="EMBL" id="BAABBW010000009">
    <property type="protein sequence ID" value="GAA4182175.1"/>
    <property type="molecule type" value="Genomic_DNA"/>
</dbReference>
<name>A0ABP8ADI1_9MICO</name>
<feature type="domain" description="Nudix hydrolase" evidence="2">
    <location>
        <begin position="52"/>
        <end position="189"/>
    </location>
</feature>
<dbReference type="PANTHER" id="PTHR11839">
    <property type="entry name" value="UDP/ADP-SUGAR PYROPHOSPHATASE"/>
    <property type="match status" value="1"/>
</dbReference>
<dbReference type="InterPro" id="IPR015797">
    <property type="entry name" value="NUDIX_hydrolase-like_dom_sf"/>
</dbReference>
<evidence type="ECO:0000256" key="1">
    <source>
        <dbReference type="ARBA" id="ARBA00022801"/>
    </source>
</evidence>
<keyword evidence="1 3" id="KW-0378">Hydrolase</keyword>
<dbReference type="PANTHER" id="PTHR11839:SF31">
    <property type="entry name" value="ADP-RIBOSE PYROPHOSPHATASE"/>
    <property type="match status" value="1"/>
</dbReference>
<comment type="caution">
    <text evidence="3">The sequence shown here is derived from an EMBL/GenBank/DDBJ whole genome shotgun (WGS) entry which is preliminary data.</text>
</comment>
<dbReference type="Pfam" id="PF00293">
    <property type="entry name" value="NUDIX"/>
    <property type="match status" value="1"/>
</dbReference>
<dbReference type="SUPFAM" id="SSF55811">
    <property type="entry name" value="Nudix"/>
    <property type="match status" value="1"/>
</dbReference>
<dbReference type="Gene3D" id="3.90.79.10">
    <property type="entry name" value="Nucleoside Triphosphate Pyrophosphohydrolase"/>
    <property type="match status" value="1"/>
</dbReference>
<gene>
    <name evidence="3" type="ORF">GCM10022287_38520</name>
</gene>
<accession>A0ABP8ADI1</accession>
<dbReference type="Proteomes" id="UP001501079">
    <property type="component" value="Unassembled WGS sequence"/>
</dbReference>
<dbReference type="InterPro" id="IPR000086">
    <property type="entry name" value="NUDIX_hydrolase_dom"/>
</dbReference>
<reference evidence="4" key="1">
    <citation type="journal article" date="2019" name="Int. J. Syst. Evol. Microbiol.">
        <title>The Global Catalogue of Microorganisms (GCM) 10K type strain sequencing project: providing services to taxonomists for standard genome sequencing and annotation.</title>
        <authorList>
            <consortium name="The Broad Institute Genomics Platform"/>
            <consortium name="The Broad Institute Genome Sequencing Center for Infectious Disease"/>
            <person name="Wu L."/>
            <person name="Ma J."/>
        </authorList>
    </citation>
    <scope>NUCLEOTIDE SEQUENCE [LARGE SCALE GENOMIC DNA]</scope>
    <source>
        <strain evidence="4">JCM 17591</strain>
    </source>
</reference>
<evidence type="ECO:0000313" key="3">
    <source>
        <dbReference type="EMBL" id="GAA4182175.1"/>
    </source>
</evidence>
<dbReference type="RefSeq" id="WP_344757555.1">
    <property type="nucleotide sequence ID" value="NZ_BAABBW010000009.1"/>
</dbReference>
<dbReference type="CDD" id="cd24158">
    <property type="entry name" value="NUDIX_ADPRase_Rv1700"/>
    <property type="match status" value="1"/>
</dbReference>
<protein>
    <submittedName>
        <fullName evidence="3">NUDIX hydrolase</fullName>
    </submittedName>
</protein>